<dbReference type="Gene3D" id="3.30.9.10">
    <property type="entry name" value="D-Amino Acid Oxidase, subunit A, domain 2"/>
    <property type="match status" value="1"/>
</dbReference>
<evidence type="ECO:0000313" key="4">
    <source>
        <dbReference type="Proteomes" id="UP001627408"/>
    </source>
</evidence>
<dbReference type="SUPFAM" id="SSF51905">
    <property type="entry name" value="FAD/NAD(P)-binding domain"/>
    <property type="match status" value="1"/>
</dbReference>
<name>A0ABW8UQ29_9RHOB</name>
<gene>
    <name evidence="3" type="ORF">ACERZ8_04815</name>
</gene>
<reference evidence="3 4" key="1">
    <citation type="submission" date="2024-08" db="EMBL/GenBank/DDBJ databases">
        <title>Tateyamaria sp. nov., isolated from marine algae.</title>
        <authorList>
            <person name="Choi B.J."/>
            <person name="Kim J.M."/>
            <person name="Lee J.K."/>
            <person name="Choi D.G."/>
            <person name="Bayburt H."/>
            <person name="Baek J.H."/>
            <person name="Han D.M."/>
            <person name="Jeon C.O."/>
        </authorList>
    </citation>
    <scope>NUCLEOTIDE SEQUENCE [LARGE SCALE GENOMIC DNA]</scope>
    <source>
        <strain evidence="3 4">KMU-156</strain>
    </source>
</reference>
<evidence type="ECO:0000256" key="1">
    <source>
        <dbReference type="ARBA" id="ARBA00023002"/>
    </source>
</evidence>
<evidence type="ECO:0000259" key="2">
    <source>
        <dbReference type="Pfam" id="PF01266"/>
    </source>
</evidence>
<dbReference type="GO" id="GO:0016491">
    <property type="term" value="F:oxidoreductase activity"/>
    <property type="evidence" value="ECO:0007669"/>
    <property type="project" value="UniProtKB-KW"/>
</dbReference>
<dbReference type="Gene3D" id="3.50.50.60">
    <property type="entry name" value="FAD/NAD(P)-binding domain"/>
    <property type="match status" value="2"/>
</dbReference>
<sequence>MKDKTVIVLGAGMVGVCAALELQTRGAQVTLIDRRAPGQETSYGNAGVIARSSLMPLNNPALWSGLPKLLGNQSVGLRYSWPFMLRNIGWATGFLANARMAPFLETARAMDGLINLSFPAHKRLLGEAGVLDRLRETGWIYLYRNSAAFDAGAFGRDMLDRFDVETEALDRRGLGDLEPGLNPIFERALWIKDAMSVNAPGRVVEAYAKLFTDRGGRIVQASVASLTRLDDRWLANTEKGPFDGDRVVVAMGPWSRSLLERAGMRVPMAYERGYHMHFGGAGDGGNLALTRPVYDVSGGYVLSPMEDGLRMTTGVELTDCDAPPNHAQLDLAEASAREAINLGERRDNTPWMGRRPTFPDSRPVIGAAPGRPGLYLAFGHQHVGFNTGPGTARVLADLMEGTSPEIPADPFAPSRFIR</sequence>
<dbReference type="SUPFAM" id="SSF54373">
    <property type="entry name" value="FAD-linked reductases, C-terminal domain"/>
    <property type="match status" value="1"/>
</dbReference>
<dbReference type="EMBL" id="JBHDIY010000002">
    <property type="protein sequence ID" value="MFL4469223.1"/>
    <property type="molecule type" value="Genomic_DNA"/>
</dbReference>
<feature type="domain" description="FAD dependent oxidoreductase" evidence="2">
    <location>
        <begin position="6"/>
        <end position="398"/>
    </location>
</feature>
<evidence type="ECO:0000313" key="3">
    <source>
        <dbReference type="EMBL" id="MFL4469223.1"/>
    </source>
</evidence>
<organism evidence="3 4">
    <name type="scientific">Tateyamaria armeniaca</name>
    <dbReference type="NCBI Taxonomy" id="2518930"/>
    <lineage>
        <taxon>Bacteria</taxon>
        <taxon>Pseudomonadati</taxon>
        <taxon>Pseudomonadota</taxon>
        <taxon>Alphaproteobacteria</taxon>
        <taxon>Rhodobacterales</taxon>
        <taxon>Roseobacteraceae</taxon>
        <taxon>Tateyamaria</taxon>
    </lineage>
</organism>
<proteinExistence type="predicted"/>
<dbReference type="PANTHER" id="PTHR13847">
    <property type="entry name" value="SARCOSINE DEHYDROGENASE-RELATED"/>
    <property type="match status" value="1"/>
</dbReference>
<dbReference type="Pfam" id="PF01266">
    <property type="entry name" value="DAO"/>
    <property type="match status" value="1"/>
</dbReference>
<keyword evidence="1 3" id="KW-0560">Oxidoreductase</keyword>
<dbReference type="EC" id="1.-.-.-" evidence="3"/>
<dbReference type="InterPro" id="IPR006076">
    <property type="entry name" value="FAD-dep_OxRdtase"/>
</dbReference>
<dbReference type="PANTHER" id="PTHR13847:SF289">
    <property type="entry name" value="GLYCINE OXIDASE"/>
    <property type="match status" value="1"/>
</dbReference>
<comment type="caution">
    <text evidence="3">The sequence shown here is derived from an EMBL/GenBank/DDBJ whole genome shotgun (WGS) entry which is preliminary data.</text>
</comment>
<keyword evidence="4" id="KW-1185">Reference proteome</keyword>
<dbReference type="InterPro" id="IPR036188">
    <property type="entry name" value="FAD/NAD-bd_sf"/>
</dbReference>
<dbReference type="Proteomes" id="UP001627408">
    <property type="component" value="Unassembled WGS sequence"/>
</dbReference>
<protein>
    <submittedName>
        <fullName evidence="3">NAD(P)/FAD-dependent oxidoreductase</fullName>
        <ecNumber evidence="3">1.-.-.-</ecNumber>
    </submittedName>
</protein>
<accession>A0ABW8UQ29</accession>
<dbReference type="RefSeq" id="WP_407590999.1">
    <property type="nucleotide sequence ID" value="NZ_JBHDIY010000002.1"/>
</dbReference>